<feature type="binding site" evidence="7">
    <location>
        <begin position="217"/>
        <end position="219"/>
    </location>
    <ligand>
        <name>FMN</name>
        <dbReference type="ChEBI" id="CHEBI:58210"/>
    </ligand>
</feature>
<dbReference type="Pfam" id="PF01207">
    <property type="entry name" value="Dus"/>
    <property type="match status" value="1"/>
</dbReference>
<sequence>MFFPLTIEMRKATRLKPLILRNLQLISPVAVAPMVDYSHSALRTLVQECGGAGLLYTEMLSIRRLPSETVQHCPLLVSTPAENPLFYQVVGSEPERLPAAVAKVHSLGAAGIDLNLGCPAPRIRKMGAGAALIANRQRLTAMLRALRKETTLPISVKIRLAAPQGHTFSSFCKMLEDEGVDCITVHARKPGEKFCRKPDWSAVAKGKRAVSIPLFVNGGIFSVDDAREALKQSAADGVMVGRGAIMRPWLCREITDALQGRETVAEYTEQTVYFRFLSLLNERFTGRQCLDRLKYFTKYYSKLFPFGHGFYSKIINSSTMEEAEEHARVFFASQQS</sequence>
<dbReference type="InterPro" id="IPR013785">
    <property type="entry name" value="Aldolase_TIM"/>
</dbReference>
<keyword evidence="4" id="KW-0819">tRNA processing</keyword>
<dbReference type="InterPro" id="IPR035587">
    <property type="entry name" value="DUS-like_FMN-bd"/>
</dbReference>
<dbReference type="Gene3D" id="3.20.20.70">
    <property type="entry name" value="Aldolase class I"/>
    <property type="match status" value="1"/>
</dbReference>
<feature type="binding site" evidence="7">
    <location>
        <position position="157"/>
    </location>
    <ligand>
        <name>FMN</name>
        <dbReference type="ChEBI" id="CHEBI:58210"/>
    </ligand>
</feature>
<evidence type="ECO:0000256" key="2">
    <source>
        <dbReference type="ARBA" id="ARBA00022630"/>
    </source>
</evidence>
<dbReference type="CDD" id="cd02801">
    <property type="entry name" value="DUS_like_FMN"/>
    <property type="match status" value="1"/>
</dbReference>
<comment type="cofactor">
    <cofactor evidence="1 7">
        <name>FMN</name>
        <dbReference type="ChEBI" id="CHEBI:58210"/>
    </cofactor>
</comment>
<dbReference type="PANTHER" id="PTHR11082">
    <property type="entry name" value="TRNA-DIHYDROURIDINE SYNTHASE"/>
    <property type="match status" value="1"/>
</dbReference>
<name>A0A2G6E0H3_9BACT</name>
<dbReference type="SUPFAM" id="SSF51395">
    <property type="entry name" value="FMN-linked oxidoreductases"/>
    <property type="match status" value="1"/>
</dbReference>
<feature type="non-terminal residue" evidence="9">
    <location>
        <position position="336"/>
    </location>
</feature>
<feature type="active site" description="Proton donor" evidence="6">
    <location>
        <position position="118"/>
    </location>
</feature>
<dbReference type="GO" id="GO:0050660">
    <property type="term" value="F:flavin adenine dinucleotide binding"/>
    <property type="evidence" value="ECO:0007669"/>
    <property type="project" value="InterPro"/>
</dbReference>
<keyword evidence="7" id="KW-0547">Nucleotide-binding</keyword>
<dbReference type="Proteomes" id="UP000229740">
    <property type="component" value="Unassembled WGS sequence"/>
</dbReference>
<comment type="caution">
    <text evidence="9">The sequence shown here is derived from an EMBL/GenBank/DDBJ whole genome shotgun (WGS) entry which is preliminary data.</text>
</comment>
<feature type="binding site" evidence="7">
    <location>
        <position position="186"/>
    </location>
    <ligand>
        <name>FMN</name>
        <dbReference type="ChEBI" id="CHEBI:58210"/>
    </ligand>
</feature>
<evidence type="ECO:0000259" key="8">
    <source>
        <dbReference type="Pfam" id="PF01207"/>
    </source>
</evidence>
<gene>
    <name evidence="9" type="ORF">CSB45_15840</name>
</gene>
<reference evidence="9 10" key="1">
    <citation type="submission" date="2017-10" db="EMBL/GenBank/DDBJ databases">
        <title>Novel microbial diversity and functional potential in the marine mammal oral microbiome.</title>
        <authorList>
            <person name="Dudek N.K."/>
            <person name="Sun C.L."/>
            <person name="Burstein D."/>
            <person name="Kantor R.S."/>
            <person name="Aliaga Goltsman D.S."/>
            <person name="Bik E.M."/>
            <person name="Thomas B.C."/>
            <person name="Banfield J.F."/>
            <person name="Relman D.A."/>
        </authorList>
    </citation>
    <scope>NUCLEOTIDE SEQUENCE [LARGE SCALE GENOMIC DNA]</scope>
    <source>
        <strain evidence="9">DOLZORAL124_49_17</strain>
    </source>
</reference>
<dbReference type="GO" id="GO:0017150">
    <property type="term" value="F:tRNA dihydrouridine synthase activity"/>
    <property type="evidence" value="ECO:0007669"/>
    <property type="project" value="InterPro"/>
</dbReference>
<feature type="binding site" evidence="7">
    <location>
        <begin position="241"/>
        <end position="242"/>
    </location>
    <ligand>
        <name>FMN</name>
        <dbReference type="ChEBI" id="CHEBI:58210"/>
    </ligand>
</feature>
<accession>A0A2G6E0H3</accession>
<evidence type="ECO:0000256" key="7">
    <source>
        <dbReference type="PIRSR" id="PIRSR006621-2"/>
    </source>
</evidence>
<feature type="binding site" evidence="7">
    <location>
        <position position="88"/>
    </location>
    <ligand>
        <name>FMN</name>
        <dbReference type="ChEBI" id="CHEBI:58210"/>
    </ligand>
</feature>
<dbReference type="AlphaFoldDB" id="A0A2G6E0H3"/>
<evidence type="ECO:0000256" key="3">
    <source>
        <dbReference type="ARBA" id="ARBA00022643"/>
    </source>
</evidence>
<dbReference type="InterPro" id="IPR018517">
    <property type="entry name" value="tRNA_hU_synthase_CS"/>
</dbReference>
<evidence type="ECO:0000256" key="6">
    <source>
        <dbReference type="PIRSR" id="PIRSR006621-1"/>
    </source>
</evidence>
<dbReference type="PANTHER" id="PTHR11082:SF25">
    <property type="entry name" value="DUS-LIKE FMN-BINDING DOMAIN-CONTAINING PROTEIN"/>
    <property type="match status" value="1"/>
</dbReference>
<evidence type="ECO:0000256" key="5">
    <source>
        <dbReference type="ARBA" id="ARBA00023002"/>
    </source>
</evidence>
<evidence type="ECO:0000256" key="1">
    <source>
        <dbReference type="ARBA" id="ARBA00001917"/>
    </source>
</evidence>
<keyword evidence="3 7" id="KW-0288">FMN</keyword>
<feature type="domain" description="DUS-like FMN-binding" evidence="8">
    <location>
        <begin position="31"/>
        <end position="265"/>
    </location>
</feature>
<protein>
    <submittedName>
        <fullName evidence="9">Dihydrouridine synthase</fullName>
    </submittedName>
</protein>
<dbReference type="PROSITE" id="PS01136">
    <property type="entry name" value="UPF0034"/>
    <property type="match status" value="1"/>
</dbReference>
<dbReference type="InterPro" id="IPR001269">
    <property type="entry name" value="DUS_fam"/>
</dbReference>
<organism evidence="9 10">
    <name type="scientific">candidate division KSB3 bacterium</name>
    <dbReference type="NCBI Taxonomy" id="2044937"/>
    <lineage>
        <taxon>Bacteria</taxon>
        <taxon>candidate division KSB3</taxon>
    </lineage>
</organism>
<keyword evidence="2" id="KW-0285">Flavoprotein</keyword>
<evidence type="ECO:0000313" key="9">
    <source>
        <dbReference type="EMBL" id="PID55477.1"/>
    </source>
</evidence>
<dbReference type="PIRSF" id="PIRSF006621">
    <property type="entry name" value="Dus"/>
    <property type="match status" value="1"/>
</dbReference>
<dbReference type="EMBL" id="PDPS01000096">
    <property type="protein sequence ID" value="PID55477.1"/>
    <property type="molecule type" value="Genomic_DNA"/>
</dbReference>
<evidence type="ECO:0000313" key="10">
    <source>
        <dbReference type="Proteomes" id="UP000229740"/>
    </source>
</evidence>
<feature type="binding site" evidence="7">
    <location>
        <begin position="33"/>
        <end position="35"/>
    </location>
    <ligand>
        <name>FMN</name>
        <dbReference type="ChEBI" id="CHEBI:58210"/>
    </ligand>
</feature>
<keyword evidence="5" id="KW-0560">Oxidoreductase</keyword>
<evidence type="ECO:0000256" key="4">
    <source>
        <dbReference type="ARBA" id="ARBA00022694"/>
    </source>
</evidence>
<proteinExistence type="predicted"/>